<organism evidence="5 6">
    <name type="scientific">Actinocrispum wychmicini</name>
    <dbReference type="NCBI Taxonomy" id="1213861"/>
    <lineage>
        <taxon>Bacteria</taxon>
        <taxon>Bacillati</taxon>
        <taxon>Actinomycetota</taxon>
        <taxon>Actinomycetes</taxon>
        <taxon>Pseudonocardiales</taxon>
        <taxon>Pseudonocardiaceae</taxon>
        <taxon>Actinocrispum</taxon>
    </lineage>
</organism>
<dbReference type="Pfam" id="PF17853">
    <property type="entry name" value="GGDEF_2"/>
    <property type="match status" value="1"/>
</dbReference>
<dbReference type="Pfam" id="PF13556">
    <property type="entry name" value="HTH_30"/>
    <property type="match status" value="1"/>
</dbReference>
<dbReference type="InterPro" id="IPR051448">
    <property type="entry name" value="CdaR-like_regulators"/>
</dbReference>
<evidence type="ECO:0000313" key="6">
    <source>
        <dbReference type="Proteomes" id="UP000295680"/>
    </source>
</evidence>
<evidence type="ECO:0000256" key="1">
    <source>
        <dbReference type="ARBA" id="ARBA00006754"/>
    </source>
</evidence>
<evidence type="ECO:0000313" key="5">
    <source>
        <dbReference type="EMBL" id="TCO62145.1"/>
    </source>
</evidence>
<comment type="caution">
    <text evidence="5">The sequence shown here is derived from an EMBL/GenBank/DDBJ whole genome shotgun (WGS) entry which is preliminary data.</text>
</comment>
<dbReference type="InterPro" id="IPR025751">
    <property type="entry name" value="RsbRD_N_dom"/>
</dbReference>
<dbReference type="EMBL" id="SLWS01000002">
    <property type="protein sequence ID" value="TCO62145.1"/>
    <property type="molecule type" value="Genomic_DNA"/>
</dbReference>
<feature type="domain" description="RsbT co-antagonist protein RsbRD N-terminal" evidence="3">
    <location>
        <begin position="27"/>
        <end position="165"/>
    </location>
</feature>
<proteinExistence type="inferred from homology"/>
<reference evidence="5 6" key="1">
    <citation type="submission" date="2019-03" db="EMBL/GenBank/DDBJ databases">
        <title>Genomic Encyclopedia of Type Strains, Phase IV (KMG-IV): sequencing the most valuable type-strain genomes for metagenomic binning, comparative biology and taxonomic classification.</title>
        <authorList>
            <person name="Goeker M."/>
        </authorList>
    </citation>
    <scope>NUCLEOTIDE SEQUENCE [LARGE SCALE GENOMIC DNA]</scope>
    <source>
        <strain evidence="5 6">DSM 45934</strain>
    </source>
</reference>
<sequence length="396" mass="42664">MTAIGSGYWRDPLVTRMAKELLAGNADELADRAAEAMFAEIDRYQALNAQQRADVRENIAHVGRGLLTSLANGDPIRTDPVQLGVRLRAAQGMSLGDLLHAHRIGLRIIWDAIIERASADSDIPADEMARAVSSVWSVVDVFSTAVTDAYQDTLVDLARHDERQRLALLDSLIDNRIADWSTLGGTTQALGLHERGSFLCVAADLTDDGSALNRALRRLGMRSVWRPRTDDQVGIASAPARTDIAHVVEALTAVATGRVGVSPWYARLFDTAAALRMAGSARTSLPVGTRGAAALDTNPVGVLVAAAPEIGAHVADSVLAPLLAQPDHEQLLVFLAARLDTKGSTGDVADRLYCHRNTVRNRLDRIEKLTGRSFERPADVAALFAALSAQRLRDRP</sequence>
<comment type="similarity">
    <text evidence="1">Belongs to the CdaR family.</text>
</comment>
<keyword evidence="6" id="KW-1185">Reference proteome</keyword>
<dbReference type="PANTHER" id="PTHR33744:SF1">
    <property type="entry name" value="DNA-BINDING TRANSCRIPTIONAL ACTIVATOR ADER"/>
    <property type="match status" value="1"/>
</dbReference>
<feature type="domain" description="CdaR GGDEF-like" evidence="4">
    <location>
        <begin position="188"/>
        <end position="281"/>
    </location>
</feature>
<accession>A0A4R2K717</accession>
<dbReference type="Gene3D" id="1.10.10.2840">
    <property type="entry name" value="PucR C-terminal helix-turn-helix domain"/>
    <property type="match status" value="1"/>
</dbReference>
<dbReference type="PANTHER" id="PTHR33744">
    <property type="entry name" value="CARBOHYDRATE DIACID REGULATOR"/>
    <property type="match status" value="1"/>
</dbReference>
<evidence type="ECO:0000259" key="3">
    <source>
        <dbReference type="Pfam" id="PF14361"/>
    </source>
</evidence>
<feature type="domain" description="PucR C-terminal helix-turn-helix" evidence="2">
    <location>
        <begin position="332"/>
        <end position="388"/>
    </location>
</feature>
<dbReference type="RefSeq" id="WP_132113699.1">
    <property type="nucleotide sequence ID" value="NZ_SLWS01000002.1"/>
</dbReference>
<gene>
    <name evidence="5" type="ORF">EV192_102282</name>
</gene>
<dbReference type="InterPro" id="IPR042070">
    <property type="entry name" value="PucR_C-HTH_sf"/>
</dbReference>
<dbReference type="AlphaFoldDB" id="A0A4R2K717"/>
<dbReference type="Proteomes" id="UP000295680">
    <property type="component" value="Unassembled WGS sequence"/>
</dbReference>
<dbReference type="Pfam" id="PF14361">
    <property type="entry name" value="RsbRD_N"/>
    <property type="match status" value="1"/>
</dbReference>
<dbReference type="InterPro" id="IPR025736">
    <property type="entry name" value="PucR_C-HTH_dom"/>
</dbReference>
<name>A0A4R2K717_9PSEU</name>
<evidence type="ECO:0000259" key="4">
    <source>
        <dbReference type="Pfam" id="PF17853"/>
    </source>
</evidence>
<dbReference type="InterPro" id="IPR041522">
    <property type="entry name" value="CdaR_GGDEF"/>
</dbReference>
<protein>
    <submittedName>
        <fullName evidence="5">PucR-like helix-turn-helix protein</fullName>
    </submittedName>
</protein>
<dbReference type="OrthoDB" id="33973at2"/>
<evidence type="ECO:0000259" key="2">
    <source>
        <dbReference type="Pfam" id="PF13556"/>
    </source>
</evidence>